<feature type="domain" description="BZIP" evidence="8">
    <location>
        <begin position="166"/>
        <end position="229"/>
    </location>
</feature>
<feature type="coiled-coil region" evidence="6">
    <location>
        <begin position="184"/>
        <end position="239"/>
    </location>
</feature>
<feature type="region of interest" description="Disordered" evidence="7">
    <location>
        <begin position="397"/>
        <end position="440"/>
    </location>
</feature>
<feature type="compositionally biased region" description="Polar residues" evidence="7">
    <location>
        <begin position="417"/>
        <end position="429"/>
    </location>
</feature>
<feature type="region of interest" description="Disordered" evidence="7">
    <location>
        <begin position="263"/>
        <end position="327"/>
    </location>
</feature>
<feature type="compositionally biased region" description="Polar residues" evidence="7">
    <location>
        <begin position="481"/>
        <end position="503"/>
    </location>
</feature>
<evidence type="ECO:0000256" key="2">
    <source>
        <dbReference type="ARBA" id="ARBA00023015"/>
    </source>
</evidence>
<evidence type="ECO:0000313" key="10">
    <source>
        <dbReference type="Proteomes" id="UP000585474"/>
    </source>
</evidence>
<keyword evidence="4" id="KW-0804">Transcription</keyword>
<dbReference type="SMART" id="SM00338">
    <property type="entry name" value="BRLZ"/>
    <property type="match status" value="1"/>
</dbReference>
<feature type="region of interest" description="Disordered" evidence="7">
    <location>
        <begin position="75"/>
        <end position="100"/>
    </location>
</feature>
<dbReference type="EMBL" id="BJWL01000013">
    <property type="protein sequence ID" value="GFY99369.1"/>
    <property type="molecule type" value="Genomic_DNA"/>
</dbReference>
<dbReference type="PROSITE" id="PS50217">
    <property type="entry name" value="BZIP"/>
    <property type="match status" value="1"/>
</dbReference>
<protein>
    <submittedName>
        <fullName evidence="9">Basic leucine-zipper 52</fullName>
    </submittedName>
</protein>
<evidence type="ECO:0000256" key="4">
    <source>
        <dbReference type="ARBA" id="ARBA00023163"/>
    </source>
</evidence>
<evidence type="ECO:0000256" key="3">
    <source>
        <dbReference type="ARBA" id="ARBA00023125"/>
    </source>
</evidence>
<dbReference type="CDD" id="cd14703">
    <property type="entry name" value="bZIP_plant_RF2"/>
    <property type="match status" value="1"/>
</dbReference>
<dbReference type="InterPro" id="IPR004827">
    <property type="entry name" value="bZIP"/>
</dbReference>
<keyword evidence="10" id="KW-1185">Reference proteome</keyword>
<keyword evidence="2" id="KW-0805">Transcription regulation</keyword>
<dbReference type="SUPFAM" id="SSF57959">
    <property type="entry name" value="Leucine zipper domain"/>
    <property type="match status" value="1"/>
</dbReference>
<keyword evidence="5" id="KW-0539">Nucleus</keyword>
<feature type="compositionally biased region" description="Low complexity" evidence="7">
    <location>
        <begin position="10"/>
        <end position="32"/>
    </location>
</feature>
<dbReference type="OrthoDB" id="674948at2759"/>
<dbReference type="InterPro" id="IPR044759">
    <property type="entry name" value="bZIP_RF2"/>
</dbReference>
<name>A0A7J0FMH8_9ERIC</name>
<feature type="compositionally biased region" description="Polar residues" evidence="7">
    <location>
        <begin position="513"/>
        <end position="534"/>
    </location>
</feature>
<evidence type="ECO:0000256" key="7">
    <source>
        <dbReference type="SAM" id="MobiDB-lite"/>
    </source>
</evidence>
<feature type="compositionally biased region" description="Polar residues" evidence="7">
    <location>
        <begin position="296"/>
        <end position="327"/>
    </location>
</feature>
<feature type="compositionally biased region" description="Low complexity" evidence="7">
    <location>
        <begin position="279"/>
        <end position="292"/>
    </location>
</feature>
<dbReference type="Proteomes" id="UP000585474">
    <property type="component" value="Unassembled WGS sequence"/>
</dbReference>
<feature type="compositionally biased region" description="Pro residues" evidence="7">
    <location>
        <begin position="40"/>
        <end position="52"/>
    </location>
</feature>
<feature type="compositionally biased region" description="Acidic residues" evidence="7">
    <location>
        <begin position="118"/>
        <end position="133"/>
    </location>
</feature>
<keyword evidence="6" id="KW-0175">Coiled coil</keyword>
<comment type="caution">
    <text evidence="9">The sequence shown here is derived from an EMBL/GenBank/DDBJ whole genome shotgun (WGS) entry which is preliminary data.</text>
</comment>
<evidence type="ECO:0000256" key="6">
    <source>
        <dbReference type="SAM" id="Coils"/>
    </source>
</evidence>
<proteinExistence type="predicted"/>
<keyword evidence="3" id="KW-0238">DNA-binding</keyword>
<dbReference type="GO" id="GO:0005634">
    <property type="term" value="C:nucleus"/>
    <property type="evidence" value="ECO:0007669"/>
    <property type="project" value="UniProtKB-SubCell"/>
</dbReference>
<dbReference type="Pfam" id="PF07716">
    <property type="entry name" value="bZIP_2"/>
    <property type="match status" value="1"/>
</dbReference>
<reference evidence="9 10" key="1">
    <citation type="submission" date="2019-07" db="EMBL/GenBank/DDBJ databases">
        <title>De Novo Assembly of kiwifruit Actinidia rufa.</title>
        <authorList>
            <person name="Sugita-Konishi S."/>
            <person name="Sato K."/>
            <person name="Mori E."/>
            <person name="Abe Y."/>
            <person name="Kisaki G."/>
            <person name="Hamano K."/>
            <person name="Suezawa K."/>
            <person name="Otani M."/>
            <person name="Fukuda T."/>
            <person name="Manabe T."/>
            <person name="Gomi K."/>
            <person name="Tabuchi M."/>
            <person name="Akimitsu K."/>
            <person name="Kataoka I."/>
        </authorList>
    </citation>
    <scope>NUCLEOTIDE SEQUENCE [LARGE SCALE GENOMIC DNA]</scope>
    <source>
        <strain evidence="10">cv. Fuchu</strain>
    </source>
</reference>
<feature type="compositionally biased region" description="Low complexity" evidence="7">
    <location>
        <begin position="397"/>
        <end position="416"/>
    </location>
</feature>
<sequence length="534" mass="57263">MDKPDPSNPNPNSIIPNNDSDNSNDDVNPISSQHASNDPSSPPTPTTPPPVKIPEISDDSDSVFKALYHRRVHSDGDFQTSAFDNSGGEPSGDLFNGSSSDTDDLVYKFLKLDEDGGDGDCVDPDGCDGDGDGGEGGRKKSMRRSRSYEARKALPPQKLAGIWSVDAKRVKRILSNRQSAARSKDRKHRYLTELERQVQSLQSKAINLSAQITIYQRDTTGLTTENAELKIRLQAMEQQAQLGEAVSGALMQELQRLQIATGEITTPNEPPSLGLRLAPSTSLPSPSTSQPVPDSPLTSPSTPQSVHYSIPLTSPSTPQSMHYSSPLTSPINPAVRALQPTNLPINHAARTLQPVNLPINCAVNSAARALQPSNLSVNRALQPIDVPFNRAVHCSPLTSPSSPSVPYSVLTSPTTVHSSPLTSPSATRTISRRAASPSPHTTANAVFPLLRQSVPVLAQLPPLHTFRSRHRFRAANPQSPPLQNDSLFPSQGVDTSNTESNAPNVEGPPVSGIESSSTTQPATPSDTKFNLKWS</sequence>
<dbReference type="GO" id="GO:0003677">
    <property type="term" value="F:DNA binding"/>
    <property type="evidence" value="ECO:0007669"/>
    <property type="project" value="UniProtKB-KW"/>
</dbReference>
<accession>A0A7J0FMH8</accession>
<evidence type="ECO:0000313" key="9">
    <source>
        <dbReference type="EMBL" id="GFY99369.1"/>
    </source>
</evidence>
<feature type="region of interest" description="Disordered" evidence="7">
    <location>
        <begin position="118"/>
        <end position="151"/>
    </location>
</feature>
<feature type="region of interest" description="Disordered" evidence="7">
    <location>
        <begin position="475"/>
        <end position="534"/>
    </location>
</feature>
<dbReference type="Gene3D" id="1.20.5.170">
    <property type="match status" value="1"/>
</dbReference>
<feature type="region of interest" description="Disordered" evidence="7">
    <location>
        <begin position="1"/>
        <end position="59"/>
    </location>
</feature>
<organism evidence="9 10">
    <name type="scientific">Actinidia rufa</name>
    <dbReference type="NCBI Taxonomy" id="165716"/>
    <lineage>
        <taxon>Eukaryota</taxon>
        <taxon>Viridiplantae</taxon>
        <taxon>Streptophyta</taxon>
        <taxon>Embryophyta</taxon>
        <taxon>Tracheophyta</taxon>
        <taxon>Spermatophyta</taxon>
        <taxon>Magnoliopsida</taxon>
        <taxon>eudicotyledons</taxon>
        <taxon>Gunneridae</taxon>
        <taxon>Pentapetalae</taxon>
        <taxon>asterids</taxon>
        <taxon>Ericales</taxon>
        <taxon>Actinidiaceae</taxon>
        <taxon>Actinidia</taxon>
    </lineage>
</organism>
<dbReference type="AlphaFoldDB" id="A0A7J0FMH8"/>
<gene>
    <name evidence="9" type="ORF">Acr_13g0007700</name>
</gene>
<evidence type="ECO:0000259" key="8">
    <source>
        <dbReference type="PROSITE" id="PS50217"/>
    </source>
</evidence>
<evidence type="ECO:0000256" key="5">
    <source>
        <dbReference type="ARBA" id="ARBA00023242"/>
    </source>
</evidence>
<evidence type="ECO:0000256" key="1">
    <source>
        <dbReference type="ARBA" id="ARBA00004123"/>
    </source>
</evidence>
<dbReference type="GO" id="GO:0003700">
    <property type="term" value="F:DNA-binding transcription factor activity"/>
    <property type="evidence" value="ECO:0007669"/>
    <property type="project" value="InterPro"/>
</dbReference>
<comment type="subcellular location">
    <subcellularLocation>
        <location evidence="1">Nucleus</location>
    </subcellularLocation>
</comment>
<dbReference type="PANTHER" id="PTHR13690:SF103">
    <property type="entry name" value="BZIP TRANSCRIPTION FACTOR 18"/>
    <property type="match status" value="1"/>
</dbReference>
<dbReference type="PANTHER" id="PTHR13690">
    <property type="entry name" value="TRANSCRIPTION FACTOR POSF21-RELATED"/>
    <property type="match status" value="1"/>
</dbReference>
<dbReference type="InterPro" id="IPR046347">
    <property type="entry name" value="bZIP_sf"/>
</dbReference>